<dbReference type="RefSeq" id="WP_105334556.1">
    <property type="nucleotide sequence ID" value="NZ_PUHZ01000006.1"/>
</dbReference>
<proteinExistence type="predicted"/>
<protein>
    <submittedName>
        <fullName evidence="1">Uncharacterized protein</fullName>
    </submittedName>
</protein>
<dbReference type="OrthoDB" id="8913274at2"/>
<reference evidence="1 2" key="1">
    <citation type="submission" date="2018-02" db="EMBL/GenBank/DDBJ databases">
        <title>Comparative genomes isolates from brazilian mangrove.</title>
        <authorList>
            <person name="Araujo J.E."/>
            <person name="Taketani R.G."/>
            <person name="Silva M.C.P."/>
            <person name="Loureco M.V."/>
            <person name="Andreote F.D."/>
        </authorList>
    </citation>
    <scope>NUCLEOTIDE SEQUENCE [LARGE SCALE GENOMIC DNA]</scope>
    <source>
        <strain evidence="1 2">Nap-Phe MGV</strain>
    </source>
</reference>
<dbReference type="AlphaFoldDB" id="A0A2S8GRQ6"/>
<evidence type="ECO:0000313" key="1">
    <source>
        <dbReference type="EMBL" id="PQO47106.1"/>
    </source>
</evidence>
<dbReference type="Proteomes" id="UP000237819">
    <property type="component" value="Unassembled WGS sequence"/>
</dbReference>
<name>A0A2S8GRQ6_9BACT</name>
<gene>
    <name evidence="1" type="ORF">C5Y93_06340</name>
</gene>
<dbReference type="EMBL" id="PUHZ01000006">
    <property type="protein sequence ID" value="PQO47106.1"/>
    <property type="molecule type" value="Genomic_DNA"/>
</dbReference>
<evidence type="ECO:0000313" key="2">
    <source>
        <dbReference type="Proteomes" id="UP000237819"/>
    </source>
</evidence>
<organism evidence="1 2">
    <name type="scientific">Blastopirellula marina</name>
    <dbReference type="NCBI Taxonomy" id="124"/>
    <lineage>
        <taxon>Bacteria</taxon>
        <taxon>Pseudomonadati</taxon>
        <taxon>Planctomycetota</taxon>
        <taxon>Planctomycetia</taxon>
        <taxon>Pirellulales</taxon>
        <taxon>Pirellulaceae</taxon>
        <taxon>Blastopirellula</taxon>
    </lineage>
</organism>
<comment type="caution">
    <text evidence="1">The sequence shown here is derived from an EMBL/GenBank/DDBJ whole genome shotgun (WGS) entry which is preliminary data.</text>
</comment>
<accession>A0A2S8GRQ6</accession>
<sequence length="167" mass="19072">MFWHYTTGKHIDAIFNQGVLNPQVASWAQGGMPAVWFSTNEAWEPTANCAFQTVNTRHRLLGNREMTELLCDGLFRISVKPTASVITWGQYCEESRLTYRCVEACRRVAAIEGSHTGRWLACLREVPADQWATVERWYGDQWGVIEGAAEVMPLWEEEEDWLFQAAG</sequence>